<keyword evidence="4" id="KW-0472">Membrane</keyword>
<keyword evidence="4" id="KW-1133">Transmembrane helix</keyword>
<dbReference type="GO" id="GO:0030246">
    <property type="term" value="F:carbohydrate binding"/>
    <property type="evidence" value="ECO:0007669"/>
    <property type="project" value="UniProtKB-ARBA"/>
</dbReference>
<evidence type="ECO:0000313" key="7">
    <source>
        <dbReference type="Proteomes" id="UP000548423"/>
    </source>
</evidence>
<evidence type="ECO:0000256" key="3">
    <source>
        <dbReference type="ARBA" id="ARBA00022729"/>
    </source>
</evidence>
<keyword evidence="3" id="KW-0732">Signal</keyword>
<accession>A0A852TFA7</accession>
<dbReference type="EMBL" id="JACCBX010000009">
    <property type="protein sequence ID" value="NYE07452.1"/>
    <property type="molecule type" value="Genomic_DNA"/>
</dbReference>
<comment type="subcellular location">
    <subcellularLocation>
        <location evidence="1">Cell envelope</location>
    </subcellularLocation>
</comment>
<sequence length="313" mass="34249">MLKKGKITLVIGTVIFIIVLGFISVTFADKKPTVVVVLKAADSQYWHIMKAGMEKGFKDFGIDGKVMVPSEASPQKQVELLIKTYKEKPDIIITAPYSSFVRPTLETLTDIPILLVDTDLPMKNKKAYIGTDNNDLGKKAGAFLASQLQPGDKVAIIGGDISFPVFRQRLEGATNSLQNAGIEISITKTGISDDPKAVHKAVSMVLRDHPDIKGVVTSHDTIALPVIKEFEKQGLLIPVIGPDGLTEMLKLIADETLPGTIAQNPYDMGYLSVETAMKVIQGENVEPFVDSDVDIIIKENAQQRLNFYEKLVK</sequence>
<evidence type="ECO:0000256" key="1">
    <source>
        <dbReference type="ARBA" id="ARBA00004196"/>
    </source>
</evidence>
<dbReference type="InterPro" id="IPR028082">
    <property type="entry name" value="Peripla_BP_I"/>
</dbReference>
<dbReference type="PANTHER" id="PTHR46847">
    <property type="entry name" value="D-ALLOSE-BINDING PERIPLASMIC PROTEIN-RELATED"/>
    <property type="match status" value="1"/>
</dbReference>
<feature type="transmembrane region" description="Helical" evidence="4">
    <location>
        <begin position="7"/>
        <end position="28"/>
    </location>
</feature>
<feature type="domain" description="Periplasmic binding protein" evidence="5">
    <location>
        <begin position="34"/>
        <end position="283"/>
    </location>
</feature>
<protein>
    <submittedName>
        <fullName evidence="6">Ribose transport system substrate-binding protein</fullName>
    </submittedName>
</protein>
<name>A0A852TFA7_9BACI</name>
<comment type="similarity">
    <text evidence="2">Belongs to the bacterial solute-binding protein 2 family.</text>
</comment>
<reference evidence="7" key="2">
    <citation type="submission" date="2020-08" db="EMBL/GenBank/DDBJ databases">
        <title>The Agave Microbiome: Exploring the role of microbial communities in plant adaptations to desert environments.</title>
        <authorList>
            <person name="Partida-Martinez L.P."/>
        </authorList>
    </citation>
    <scope>NUCLEOTIDE SEQUENCE [LARGE SCALE GENOMIC DNA]</scope>
    <source>
        <strain evidence="7">AT2.8</strain>
    </source>
</reference>
<dbReference type="Gene3D" id="3.40.50.2300">
    <property type="match status" value="2"/>
</dbReference>
<organism evidence="6 7">
    <name type="scientific">Neobacillus niacini</name>
    <dbReference type="NCBI Taxonomy" id="86668"/>
    <lineage>
        <taxon>Bacteria</taxon>
        <taxon>Bacillati</taxon>
        <taxon>Bacillota</taxon>
        <taxon>Bacilli</taxon>
        <taxon>Bacillales</taxon>
        <taxon>Bacillaceae</taxon>
        <taxon>Neobacillus</taxon>
    </lineage>
</organism>
<keyword evidence="4" id="KW-0812">Transmembrane</keyword>
<dbReference type="PANTHER" id="PTHR46847:SF1">
    <property type="entry name" value="D-ALLOSE-BINDING PERIPLASMIC PROTEIN-RELATED"/>
    <property type="match status" value="1"/>
</dbReference>
<dbReference type="GO" id="GO:0030313">
    <property type="term" value="C:cell envelope"/>
    <property type="evidence" value="ECO:0007669"/>
    <property type="project" value="UniProtKB-SubCell"/>
</dbReference>
<evidence type="ECO:0000256" key="2">
    <source>
        <dbReference type="ARBA" id="ARBA00007639"/>
    </source>
</evidence>
<evidence type="ECO:0000259" key="5">
    <source>
        <dbReference type="Pfam" id="PF13407"/>
    </source>
</evidence>
<dbReference type="SUPFAM" id="SSF53822">
    <property type="entry name" value="Periplasmic binding protein-like I"/>
    <property type="match status" value="1"/>
</dbReference>
<proteinExistence type="inferred from homology"/>
<comment type="caution">
    <text evidence="6">The sequence shown here is derived from an EMBL/GenBank/DDBJ whole genome shotgun (WGS) entry which is preliminary data.</text>
</comment>
<dbReference type="Pfam" id="PF13407">
    <property type="entry name" value="Peripla_BP_4"/>
    <property type="match status" value="1"/>
</dbReference>
<evidence type="ECO:0000256" key="4">
    <source>
        <dbReference type="SAM" id="Phobius"/>
    </source>
</evidence>
<gene>
    <name evidence="6" type="ORF">F4694_004263</name>
</gene>
<evidence type="ECO:0000313" key="6">
    <source>
        <dbReference type="EMBL" id="NYE07452.1"/>
    </source>
</evidence>
<dbReference type="Proteomes" id="UP000548423">
    <property type="component" value="Unassembled WGS sequence"/>
</dbReference>
<dbReference type="AlphaFoldDB" id="A0A852TFA7"/>
<dbReference type="InterPro" id="IPR025997">
    <property type="entry name" value="SBP_2_dom"/>
</dbReference>
<reference evidence="7" key="1">
    <citation type="submission" date="2020-07" db="EMBL/GenBank/DDBJ databases">
        <authorList>
            <person name="Partida-Martinez L."/>
            <person name="Huntemann M."/>
            <person name="Clum A."/>
            <person name="Wang J."/>
            <person name="Palaniappan K."/>
            <person name="Ritter S."/>
            <person name="Chen I.-M."/>
            <person name="Stamatis D."/>
            <person name="Reddy T."/>
            <person name="O'Malley R."/>
            <person name="Daum C."/>
            <person name="Shapiro N."/>
            <person name="Ivanova N."/>
            <person name="Kyrpides N."/>
            <person name="Woyke T."/>
        </authorList>
    </citation>
    <scope>NUCLEOTIDE SEQUENCE [LARGE SCALE GENOMIC DNA]</scope>
    <source>
        <strain evidence="7">AT2.8</strain>
    </source>
</reference>